<dbReference type="PIRSF" id="PIRSF006060">
    <property type="entry name" value="AA_transporter"/>
    <property type="match status" value="1"/>
</dbReference>
<sequence length="450" mass="48059">MEKDLKDVNLVEVGEEAKFSFPQAILYGINAVIGSGIFLIQTGLYKDLGPASLVAMAGVMVLVFLLALCFAEVSGYFDKNGGAYQYSKAAFGDFVGFNVGILGWFVTTVAWSAMAAGLSRLISIQIPSLAPHQTILSVVIIILLSLMNVAGIKTSKIFTVVATVAKLVPIVAFSFMTFFFIKHGVDQGHFTPFLQLNPDMTLGKALSATAVTVFYAFIGFETLPIIAGEMRDAKKNVPRAIISSISIVSLFYIIITTGVIAMLGQRILATDAPVQDAFREMVGPIGFSIINIGAIISVAGLNMGESIMIPRFGAAIAEEGQLPAVIAQQNDKGAPIVAIAISSIVTIALLFSGSFETLANLSVVFRFGQYIPAALAVPFLRKRKDMPNKPAFKVPGGPWLIPTLAVIVSLVMLFMAEAKNVVYLVIGVVVASVIYFLLNLNKSKNTSKAQ</sequence>
<feature type="transmembrane region" description="Helical" evidence="6">
    <location>
        <begin position="205"/>
        <end position="228"/>
    </location>
</feature>
<evidence type="ECO:0000256" key="2">
    <source>
        <dbReference type="ARBA" id="ARBA00022475"/>
    </source>
</evidence>
<dbReference type="GO" id="GO:0005886">
    <property type="term" value="C:plasma membrane"/>
    <property type="evidence" value="ECO:0007669"/>
    <property type="project" value="UniProtKB-SubCell"/>
</dbReference>
<reference evidence="7 8" key="1">
    <citation type="submission" date="2016-10" db="EMBL/GenBank/DDBJ databases">
        <authorList>
            <person name="de Groot N.N."/>
        </authorList>
    </citation>
    <scope>NUCLEOTIDE SEQUENCE [LARGE SCALE GENOMIC DNA]</scope>
    <source>
        <strain evidence="7 8">DSM 15695</strain>
    </source>
</reference>
<dbReference type="PANTHER" id="PTHR42770:SF18">
    <property type="entry name" value="ARGININE_AGMATINE ANTIPORTER"/>
    <property type="match status" value="1"/>
</dbReference>
<dbReference type="OrthoDB" id="9762947at2"/>
<feature type="transmembrane region" description="Helical" evidence="6">
    <location>
        <begin position="361"/>
        <end position="380"/>
    </location>
</feature>
<proteinExistence type="predicted"/>
<dbReference type="AlphaFoldDB" id="A0A1H9BPI0"/>
<evidence type="ECO:0000256" key="3">
    <source>
        <dbReference type="ARBA" id="ARBA00022692"/>
    </source>
</evidence>
<dbReference type="STRING" id="89093.SAMN04488558_10352"/>
<feature type="transmembrane region" description="Helical" evidence="6">
    <location>
        <begin position="421"/>
        <end position="438"/>
    </location>
</feature>
<feature type="transmembrane region" description="Helical" evidence="6">
    <location>
        <begin position="24"/>
        <end position="45"/>
    </location>
</feature>
<feature type="transmembrane region" description="Helical" evidence="6">
    <location>
        <begin position="94"/>
        <end position="114"/>
    </location>
</feature>
<evidence type="ECO:0000256" key="5">
    <source>
        <dbReference type="ARBA" id="ARBA00023136"/>
    </source>
</evidence>
<dbReference type="Gene3D" id="1.20.1740.10">
    <property type="entry name" value="Amino acid/polyamine transporter I"/>
    <property type="match status" value="1"/>
</dbReference>
<dbReference type="GO" id="GO:0022857">
    <property type="term" value="F:transmembrane transporter activity"/>
    <property type="evidence" value="ECO:0007669"/>
    <property type="project" value="InterPro"/>
</dbReference>
<evidence type="ECO:0000256" key="4">
    <source>
        <dbReference type="ARBA" id="ARBA00022989"/>
    </source>
</evidence>
<evidence type="ECO:0000256" key="6">
    <source>
        <dbReference type="SAM" id="Phobius"/>
    </source>
</evidence>
<comment type="subcellular location">
    <subcellularLocation>
        <location evidence="1">Cell membrane</location>
        <topology evidence="1">Multi-pass membrane protein</topology>
    </subcellularLocation>
</comment>
<name>A0A1H9BPI0_9LACT</name>
<dbReference type="Proteomes" id="UP000198833">
    <property type="component" value="Unassembled WGS sequence"/>
</dbReference>
<dbReference type="Pfam" id="PF13520">
    <property type="entry name" value="AA_permease_2"/>
    <property type="match status" value="1"/>
</dbReference>
<protein>
    <submittedName>
        <fullName evidence="7">Amino acid transporter</fullName>
    </submittedName>
</protein>
<dbReference type="InterPro" id="IPR002293">
    <property type="entry name" value="AA/rel_permease1"/>
</dbReference>
<keyword evidence="3 6" id="KW-0812">Transmembrane</keyword>
<feature type="transmembrane region" description="Helical" evidence="6">
    <location>
        <begin position="134"/>
        <end position="152"/>
    </location>
</feature>
<organism evidence="7 8">
    <name type="scientific">Ignavigranum ruoffiae</name>
    <dbReference type="NCBI Taxonomy" id="89093"/>
    <lineage>
        <taxon>Bacteria</taxon>
        <taxon>Bacillati</taxon>
        <taxon>Bacillota</taxon>
        <taxon>Bacilli</taxon>
        <taxon>Lactobacillales</taxon>
        <taxon>Aerococcaceae</taxon>
        <taxon>Ignavigranum</taxon>
    </lineage>
</organism>
<feature type="transmembrane region" description="Helical" evidence="6">
    <location>
        <begin position="336"/>
        <end position="355"/>
    </location>
</feature>
<dbReference type="PANTHER" id="PTHR42770">
    <property type="entry name" value="AMINO ACID TRANSPORTER-RELATED"/>
    <property type="match status" value="1"/>
</dbReference>
<keyword evidence="2" id="KW-1003">Cell membrane</keyword>
<keyword evidence="4 6" id="KW-1133">Transmembrane helix</keyword>
<keyword evidence="8" id="KW-1185">Reference proteome</keyword>
<feature type="transmembrane region" description="Helical" evidence="6">
    <location>
        <begin position="281"/>
        <end position="301"/>
    </location>
</feature>
<evidence type="ECO:0000313" key="7">
    <source>
        <dbReference type="EMBL" id="SEP90308.1"/>
    </source>
</evidence>
<feature type="transmembrane region" description="Helical" evidence="6">
    <location>
        <begin position="392"/>
        <end position="415"/>
    </location>
</feature>
<gene>
    <name evidence="7" type="ORF">SAMN04488558_10352</name>
</gene>
<accession>A0A1H9BPI0</accession>
<evidence type="ECO:0000256" key="1">
    <source>
        <dbReference type="ARBA" id="ARBA00004651"/>
    </source>
</evidence>
<dbReference type="RefSeq" id="WP_092570778.1">
    <property type="nucleotide sequence ID" value="NZ_CALUDV010000006.1"/>
</dbReference>
<keyword evidence="5 6" id="KW-0472">Membrane</keyword>
<feature type="transmembrane region" description="Helical" evidence="6">
    <location>
        <begin position="240"/>
        <end position="261"/>
    </location>
</feature>
<evidence type="ECO:0000313" key="8">
    <source>
        <dbReference type="Proteomes" id="UP000198833"/>
    </source>
</evidence>
<dbReference type="EMBL" id="FOEN01000003">
    <property type="protein sequence ID" value="SEP90308.1"/>
    <property type="molecule type" value="Genomic_DNA"/>
</dbReference>
<feature type="transmembrane region" description="Helical" evidence="6">
    <location>
        <begin position="164"/>
        <end position="185"/>
    </location>
</feature>
<dbReference type="InterPro" id="IPR050367">
    <property type="entry name" value="APC_superfamily"/>
</dbReference>
<feature type="transmembrane region" description="Helical" evidence="6">
    <location>
        <begin position="51"/>
        <end position="73"/>
    </location>
</feature>